<dbReference type="Proteomes" id="UP000492821">
    <property type="component" value="Unassembled WGS sequence"/>
</dbReference>
<sequence length="189" mass="22305">MTDQIRKQITNYRVMLYNRLTKLKKRFTKWQELIDSMARTHGHYDRETETESMKKWQDDENGIRKELTWADLTEKDLLRGIQKLKEKLRLRKKPATPHSTLRTWPYPQSDTAVEQLRALRSAFGKVPPAMTSELQFWLHTESYKAAVQFRAVQSAVRNAHDMASPAIVHDNRSTRYVDWLSCISGTQQR</sequence>
<accession>A0A7E4VHR0</accession>
<dbReference type="WBParaSite" id="Pan_g20961.t1">
    <property type="protein sequence ID" value="Pan_g20961.t1"/>
    <property type="gene ID" value="Pan_g20961"/>
</dbReference>
<protein>
    <submittedName>
        <fullName evidence="2">Reverse transcriptase</fullName>
    </submittedName>
</protein>
<proteinExistence type="predicted"/>
<reference evidence="1" key="1">
    <citation type="journal article" date="2013" name="Genetics">
        <title>The draft genome and transcriptome of Panagrellus redivivus are shaped by the harsh demands of a free-living lifestyle.</title>
        <authorList>
            <person name="Srinivasan J."/>
            <person name="Dillman A.R."/>
            <person name="Macchietto M.G."/>
            <person name="Heikkinen L."/>
            <person name="Lakso M."/>
            <person name="Fracchia K.M."/>
            <person name="Antoshechkin I."/>
            <person name="Mortazavi A."/>
            <person name="Wong G."/>
            <person name="Sternberg P.W."/>
        </authorList>
    </citation>
    <scope>NUCLEOTIDE SEQUENCE [LARGE SCALE GENOMIC DNA]</scope>
    <source>
        <strain evidence="1">MT8872</strain>
    </source>
</reference>
<name>A0A7E4VHR0_PANRE</name>
<reference evidence="2" key="2">
    <citation type="submission" date="2020-10" db="UniProtKB">
        <authorList>
            <consortium name="WormBaseParasite"/>
        </authorList>
    </citation>
    <scope>IDENTIFICATION</scope>
</reference>
<organism evidence="1 2">
    <name type="scientific">Panagrellus redivivus</name>
    <name type="common">Microworm</name>
    <dbReference type="NCBI Taxonomy" id="6233"/>
    <lineage>
        <taxon>Eukaryota</taxon>
        <taxon>Metazoa</taxon>
        <taxon>Ecdysozoa</taxon>
        <taxon>Nematoda</taxon>
        <taxon>Chromadorea</taxon>
        <taxon>Rhabditida</taxon>
        <taxon>Tylenchina</taxon>
        <taxon>Panagrolaimomorpha</taxon>
        <taxon>Panagrolaimoidea</taxon>
        <taxon>Panagrolaimidae</taxon>
        <taxon>Panagrellus</taxon>
    </lineage>
</organism>
<dbReference type="AlphaFoldDB" id="A0A7E4VHR0"/>
<keyword evidence="1" id="KW-1185">Reference proteome</keyword>
<evidence type="ECO:0000313" key="2">
    <source>
        <dbReference type="WBParaSite" id="Pan_g20961.t1"/>
    </source>
</evidence>
<evidence type="ECO:0000313" key="1">
    <source>
        <dbReference type="Proteomes" id="UP000492821"/>
    </source>
</evidence>